<dbReference type="CDD" id="cd16936">
    <property type="entry name" value="HATPase_RsbW-like"/>
    <property type="match status" value="1"/>
</dbReference>
<feature type="region of interest" description="Disordered" evidence="2">
    <location>
        <begin position="246"/>
        <end position="272"/>
    </location>
</feature>
<evidence type="ECO:0000313" key="5">
    <source>
        <dbReference type="Proteomes" id="UP000321181"/>
    </source>
</evidence>
<dbReference type="InterPro" id="IPR050267">
    <property type="entry name" value="Anti-sigma-factor_SerPK"/>
</dbReference>
<keyword evidence="1" id="KW-0808">Transferase</keyword>
<dbReference type="PANTHER" id="PTHR35526">
    <property type="entry name" value="ANTI-SIGMA-F FACTOR RSBW-RELATED"/>
    <property type="match status" value="1"/>
</dbReference>
<feature type="domain" description="Histidine kinase/HSP90-like ATPase" evidence="3">
    <location>
        <begin position="45"/>
        <end position="146"/>
    </location>
</feature>
<dbReference type="EMBL" id="BJYY01000013">
    <property type="protein sequence ID" value="GEO34149.1"/>
    <property type="molecule type" value="Genomic_DNA"/>
</dbReference>
<accession>A0A512DCD8</accession>
<evidence type="ECO:0000256" key="2">
    <source>
        <dbReference type="SAM" id="MobiDB-lite"/>
    </source>
</evidence>
<dbReference type="GO" id="GO:0004674">
    <property type="term" value="F:protein serine/threonine kinase activity"/>
    <property type="evidence" value="ECO:0007669"/>
    <property type="project" value="UniProtKB-KW"/>
</dbReference>
<comment type="caution">
    <text evidence="4">The sequence shown here is derived from an EMBL/GenBank/DDBJ whole genome shotgun (WGS) entry which is preliminary data.</text>
</comment>
<dbReference type="Gene3D" id="3.30.565.10">
    <property type="entry name" value="Histidine kinase-like ATPase, C-terminal domain"/>
    <property type="match status" value="1"/>
</dbReference>
<evidence type="ECO:0000313" key="4">
    <source>
        <dbReference type="EMBL" id="GEO34149.1"/>
    </source>
</evidence>
<keyword evidence="1" id="KW-0418">Kinase</keyword>
<organism evidence="4 5">
    <name type="scientific">Cellulomonas aerilata</name>
    <dbReference type="NCBI Taxonomy" id="515326"/>
    <lineage>
        <taxon>Bacteria</taxon>
        <taxon>Bacillati</taxon>
        <taxon>Actinomycetota</taxon>
        <taxon>Actinomycetes</taxon>
        <taxon>Micrococcales</taxon>
        <taxon>Cellulomonadaceae</taxon>
        <taxon>Cellulomonas</taxon>
    </lineage>
</organism>
<proteinExistence type="predicted"/>
<dbReference type="RefSeq" id="WP_186816491.1">
    <property type="nucleotide sequence ID" value="NZ_BAAARM010000003.1"/>
</dbReference>
<dbReference type="Proteomes" id="UP000321181">
    <property type="component" value="Unassembled WGS sequence"/>
</dbReference>
<dbReference type="PANTHER" id="PTHR35526:SF3">
    <property type="entry name" value="ANTI-SIGMA-F FACTOR RSBW"/>
    <property type="match status" value="1"/>
</dbReference>
<dbReference type="InterPro" id="IPR036890">
    <property type="entry name" value="HATPase_C_sf"/>
</dbReference>
<protein>
    <recommendedName>
        <fullName evidence="3">Histidine kinase/HSP90-like ATPase domain-containing protein</fullName>
    </recommendedName>
</protein>
<reference evidence="4 5" key="1">
    <citation type="submission" date="2019-07" db="EMBL/GenBank/DDBJ databases">
        <title>Whole genome shotgun sequence of Cellulomonas aerilata NBRC 106308.</title>
        <authorList>
            <person name="Hosoyama A."/>
            <person name="Uohara A."/>
            <person name="Ohji S."/>
            <person name="Ichikawa N."/>
        </authorList>
    </citation>
    <scope>NUCLEOTIDE SEQUENCE [LARGE SCALE GENOMIC DNA]</scope>
    <source>
        <strain evidence="4 5">NBRC 106308</strain>
    </source>
</reference>
<dbReference type="Pfam" id="PF13581">
    <property type="entry name" value="HATPase_c_2"/>
    <property type="match status" value="1"/>
</dbReference>
<dbReference type="InterPro" id="IPR003594">
    <property type="entry name" value="HATPase_dom"/>
</dbReference>
<evidence type="ECO:0000259" key="3">
    <source>
        <dbReference type="Pfam" id="PF13581"/>
    </source>
</evidence>
<evidence type="ECO:0000256" key="1">
    <source>
        <dbReference type="ARBA" id="ARBA00022527"/>
    </source>
</evidence>
<dbReference type="AlphaFoldDB" id="A0A512DCD8"/>
<name>A0A512DCD8_9CELL</name>
<sequence length="345" mass="36206">MPAALPRVEDATVVKRADEGVGRDLLGPTRRTVRLTGDVGAPAAARLLVRETLTDAGRPDCVPEAELACTELVTNVLLHAHTDLDLTVEVTDRVRVAVRDFNPTLPLQRHYDVDATTGRGLGLVAMVSDEYGVADAGPGGKTLWFTTGTPVGQRPQGAPRADWDSASWDLDGLAVPSARSTATTTTTVRLLGLPSALWLVARQHHDAILRELAFYRTRHDVAVDLVAADRARFLVSNAAVAAIESTRGTDVPASTPLGPEAGSPASGPASLDLELQLPPDAGADVAALQHALDVAEHLARAGKLLTRPGRTDVVAVRTWACDQVRAQLAGAPPAPWTGTSSSTAP</sequence>
<keyword evidence="1" id="KW-0723">Serine/threonine-protein kinase</keyword>
<keyword evidence="5" id="KW-1185">Reference proteome</keyword>
<gene>
    <name evidence="4" type="ORF">CAE01nite_18740</name>
</gene>